<gene>
    <name evidence="3" type="ORF">O6R05_01390</name>
</gene>
<dbReference type="PROSITE" id="PS50937">
    <property type="entry name" value="HTH_MERR_2"/>
    <property type="match status" value="1"/>
</dbReference>
<dbReference type="Pfam" id="PF13411">
    <property type="entry name" value="MerR_1"/>
    <property type="match status" value="1"/>
</dbReference>
<keyword evidence="4" id="KW-1185">Reference proteome</keyword>
<dbReference type="RefSeq" id="WP_271191754.1">
    <property type="nucleotide sequence ID" value="NZ_CP115667.1"/>
</dbReference>
<dbReference type="SMART" id="SM00422">
    <property type="entry name" value="HTH_MERR"/>
    <property type="match status" value="1"/>
</dbReference>
<name>A0ABY7QTW6_9FIRM</name>
<organism evidence="3 4">
    <name type="scientific">Peptoniphilus equinus</name>
    <dbReference type="NCBI Taxonomy" id="3016343"/>
    <lineage>
        <taxon>Bacteria</taxon>
        <taxon>Bacillati</taxon>
        <taxon>Bacillota</taxon>
        <taxon>Tissierellia</taxon>
        <taxon>Tissierellales</taxon>
        <taxon>Peptoniphilaceae</taxon>
        <taxon>Peptoniphilus</taxon>
    </lineage>
</organism>
<feature type="domain" description="HTH merR-type" evidence="2">
    <location>
        <begin position="1"/>
        <end position="68"/>
    </location>
</feature>
<dbReference type="PANTHER" id="PTHR30204:SF93">
    <property type="entry name" value="HTH MERR-TYPE DOMAIN-CONTAINING PROTEIN"/>
    <property type="match status" value="1"/>
</dbReference>
<dbReference type="Proteomes" id="UP001210339">
    <property type="component" value="Chromosome"/>
</dbReference>
<dbReference type="Gene3D" id="1.10.1660.10">
    <property type="match status" value="1"/>
</dbReference>
<protein>
    <submittedName>
        <fullName evidence="3">MerR family transcriptional regulator</fullName>
    </submittedName>
</protein>
<reference evidence="3 4" key="1">
    <citation type="submission" date="2023-01" db="EMBL/GenBank/DDBJ databases">
        <authorList>
            <person name="Lee S.H."/>
            <person name="Jung H.S."/>
            <person name="Yun J.U."/>
        </authorList>
    </citation>
    <scope>NUCLEOTIDE SEQUENCE [LARGE SCALE GENOMIC DNA]</scope>
    <source>
        <strain evidence="3 4">CBA3646</strain>
    </source>
</reference>
<evidence type="ECO:0000256" key="1">
    <source>
        <dbReference type="ARBA" id="ARBA00023125"/>
    </source>
</evidence>
<dbReference type="InterPro" id="IPR009061">
    <property type="entry name" value="DNA-bd_dom_put_sf"/>
</dbReference>
<dbReference type="SUPFAM" id="SSF46955">
    <property type="entry name" value="Putative DNA-binding domain"/>
    <property type="match status" value="1"/>
</dbReference>
<accession>A0ABY7QTW6</accession>
<evidence type="ECO:0000259" key="2">
    <source>
        <dbReference type="PROSITE" id="PS50937"/>
    </source>
</evidence>
<keyword evidence="1" id="KW-0238">DNA-binding</keyword>
<dbReference type="PANTHER" id="PTHR30204">
    <property type="entry name" value="REDOX-CYCLING DRUG-SENSING TRANSCRIPTIONAL ACTIVATOR SOXR"/>
    <property type="match status" value="1"/>
</dbReference>
<dbReference type="InterPro" id="IPR047057">
    <property type="entry name" value="MerR_fam"/>
</dbReference>
<dbReference type="InterPro" id="IPR000551">
    <property type="entry name" value="MerR-type_HTH_dom"/>
</dbReference>
<proteinExistence type="predicted"/>
<evidence type="ECO:0000313" key="3">
    <source>
        <dbReference type="EMBL" id="WBW50223.1"/>
    </source>
</evidence>
<evidence type="ECO:0000313" key="4">
    <source>
        <dbReference type="Proteomes" id="UP001210339"/>
    </source>
</evidence>
<dbReference type="EMBL" id="CP115667">
    <property type="protein sequence ID" value="WBW50223.1"/>
    <property type="molecule type" value="Genomic_DNA"/>
</dbReference>
<sequence length="283" mass="32820">MLRHEIQNKTGLTRKAIEYYEQKGLLQPQKSANGYRNYSEKDVAILTKVALLRKVGLSVTEIEAYLSSAKNSLSSILRTQQHHLAMEEKRHTILKLIVQGERKASIDDKLRQIEAEESIYERLTQSFPGYFGQMLFAAYQPFLNAPLDTAGNEAYEQLVTYLDNLPSFELTQEEQNYLDAVSSTFDMPTLQQLNKDKVQAVETIDDWLKANRSSLSQYEAYKHSNAYQHSTMKHIQDKLHKFMKDNNYYAIVIPLLRQLSPSYNDFYEKLLQANEVYQSTRPD</sequence>